<evidence type="ECO:0000313" key="10">
    <source>
        <dbReference type="Proteomes" id="UP001652625"/>
    </source>
</evidence>
<evidence type="ECO:0000256" key="9">
    <source>
        <dbReference type="RuleBase" id="RU003919"/>
    </source>
</evidence>
<dbReference type="InterPro" id="IPR052137">
    <property type="entry name" value="uS15_ribosomal"/>
</dbReference>
<evidence type="ECO:0000256" key="7">
    <source>
        <dbReference type="ARBA" id="ARBA00035249"/>
    </source>
</evidence>
<gene>
    <name evidence="11" type="primary">LOC136091721</name>
</gene>
<dbReference type="SUPFAM" id="SSF47060">
    <property type="entry name" value="S15/NS1 RNA-binding domain"/>
    <property type="match status" value="1"/>
</dbReference>
<dbReference type="RefSeq" id="XP_065675500.1">
    <property type="nucleotide sequence ID" value="XM_065819428.1"/>
</dbReference>
<evidence type="ECO:0000256" key="6">
    <source>
        <dbReference type="ARBA" id="ARBA00023274"/>
    </source>
</evidence>
<reference evidence="11" key="1">
    <citation type="submission" date="2025-08" db="UniProtKB">
        <authorList>
            <consortium name="RefSeq"/>
        </authorList>
    </citation>
    <scope>IDENTIFICATION</scope>
</reference>
<protein>
    <recommendedName>
        <fullName evidence="7">Small ribosomal subunit protein uS15m</fullName>
    </recommendedName>
    <alternativeName>
        <fullName evidence="8">28S ribosomal protein S15, mitochondrial</fullName>
    </alternativeName>
</protein>
<comment type="similarity">
    <text evidence="2 9">Belongs to the universal ribosomal protein uS15 family.</text>
</comment>
<dbReference type="SMART" id="SM01387">
    <property type="entry name" value="Ribosomal_S15"/>
    <property type="match status" value="1"/>
</dbReference>
<evidence type="ECO:0000256" key="4">
    <source>
        <dbReference type="ARBA" id="ARBA00022980"/>
    </source>
</evidence>
<evidence type="ECO:0000256" key="2">
    <source>
        <dbReference type="ARBA" id="ARBA00008434"/>
    </source>
</evidence>
<name>A0ABM4DLT6_HYDVU</name>
<evidence type="ECO:0000256" key="8">
    <source>
        <dbReference type="ARBA" id="ARBA00035528"/>
    </source>
</evidence>
<keyword evidence="4 9" id="KW-0689">Ribosomal protein</keyword>
<comment type="subcellular location">
    <subcellularLocation>
        <location evidence="1">Mitochondrion</location>
    </subcellularLocation>
</comment>
<dbReference type="PANTHER" id="PTHR46685">
    <property type="entry name" value="28S RIBOSOMAL PROTEIN S15, MITOCHONDRIAL"/>
    <property type="match status" value="1"/>
</dbReference>
<dbReference type="InterPro" id="IPR009068">
    <property type="entry name" value="uS15_NS1_RNA-bd_sf"/>
</dbReference>
<keyword evidence="10" id="KW-1185">Reference proteome</keyword>
<dbReference type="PANTHER" id="PTHR46685:SF1">
    <property type="entry name" value="SMALL RIBOSOMAL SUBUNIT PROTEIN US15M"/>
    <property type="match status" value="1"/>
</dbReference>
<dbReference type="GeneID" id="136091721"/>
<keyword evidence="3" id="KW-0809">Transit peptide</keyword>
<dbReference type="Gene3D" id="1.10.287.10">
    <property type="entry name" value="S15/NS1, RNA-binding"/>
    <property type="match status" value="1"/>
</dbReference>
<dbReference type="Proteomes" id="UP001652625">
    <property type="component" value="Chromosome 15"/>
</dbReference>
<keyword evidence="5" id="KW-0496">Mitochondrion</keyword>
<proteinExistence type="inferred from homology"/>
<evidence type="ECO:0000256" key="1">
    <source>
        <dbReference type="ARBA" id="ARBA00004173"/>
    </source>
</evidence>
<evidence type="ECO:0000256" key="5">
    <source>
        <dbReference type="ARBA" id="ARBA00023128"/>
    </source>
</evidence>
<keyword evidence="6 9" id="KW-0687">Ribonucleoprotein</keyword>
<evidence type="ECO:0000256" key="3">
    <source>
        <dbReference type="ARBA" id="ARBA00022946"/>
    </source>
</evidence>
<accession>A0ABM4DLT6</accession>
<dbReference type="Pfam" id="PF00312">
    <property type="entry name" value="Ribosomal_S15"/>
    <property type="match status" value="1"/>
</dbReference>
<dbReference type="InterPro" id="IPR000589">
    <property type="entry name" value="Ribosomal_uS15"/>
</dbReference>
<evidence type="ECO:0000313" key="11">
    <source>
        <dbReference type="RefSeq" id="XP_065675500.1"/>
    </source>
</evidence>
<organism evidence="10 11">
    <name type="scientific">Hydra vulgaris</name>
    <name type="common">Hydra</name>
    <name type="synonym">Hydra attenuata</name>
    <dbReference type="NCBI Taxonomy" id="6087"/>
    <lineage>
        <taxon>Eukaryota</taxon>
        <taxon>Metazoa</taxon>
        <taxon>Cnidaria</taxon>
        <taxon>Hydrozoa</taxon>
        <taxon>Hydroidolina</taxon>
        <taxon>Anthoathecata</taxon>
        <taxon>Aplanulata</taxon>
        <taxon>Hydridae</taxon>
        <taxon>Hydra</taxon>
    </lineage>
</organism>
<sequence>MLASCFRSTINYQKQILYQAAIKVSKTCFASTWFQNIDLPKYRDGFNEIPELDSASEVVQKLFSLEYASESAIRNCVRSYNNKKYATKLEQSIVNNTYHIRMMTEKLKANPRDRAGKVFFIWAIDQRKKRLKKLMAADIESYKNIIKEHNIPPLESPHAPHNKYKFRKFKINVPLKKTRKIEDFEKDRVY</sequence>